<evidence type="ECO:0000313" key="4">
    <source>
        <dbReference type="Proteomes" id="UP001162131"/>
    </source>
</evidence>
<dbReference type="Pfam" id="PF14908">
    <property type="entry name" value="HU-CCDC81_euk_1"/>
    <property type="match status" value="1"/>
</dbReference>
<feature type="domain" description="CCDC81 HU" evidence="1">
    <location>
        <begin position="18"/>
        <end position="121"/>
    </location>
</feature>
<dbReference type="AlphaFoldDB" id="A0AAU9IKG8"/>
<proteinExistence type="predicted"/>
<comment type="caution">
    <text evidence="3">The sequence shown here is derived from an EMBL/GenBank/DDBJ whole genome shotgun (WGS) entry which is preliminary data.</text>
</comment>
<sequence length="285" mass="32792">MDIEAIIEWILRNPQRYPGTHSTSQPRSDHSLKPVEPASQMQLIWKATVEYIHEKLLQGKGVNIPNFGAFTFIIETELPRIGSINPNLGDINEQRLERQHLHKNFPIFVPDTTLQYVLARYHGKNYLEKPASQRSIYQRGFQMIYCNPVPIAMACYLDKNIVKDTHNAIFKAIKDLAKLGRTLHIPFDFAVISIQNLSLNAKFNANFKRQANEKTYETKMRKSDDPCSTFWKTTTEAKWRQSALSTLWVPPSHERTQSMNEKTLALKIMSLDLASTARPNTTSFN</sequence>
<name>A0AAU9IKG8_9CILI</name>
<evidence type="ECO:0000313" key="3">
    <source>
        <dbReference type="EMBL" id="CAG9313673.1"/>
    </source>
</evidence>
<dbReference type="InterPro" id="IPR040673">
    <property type="entry name" value="CCDC81_HU_dom_2"/>
</dbReference>
<reference evidence="3" key="1">
    <citation type="submission" date="2021-09" db="EMBL/GenBank/DDBJ databases">
        <authorList>
            <consortium name="AG Swart"/>
            <person name="Singh M."/>
            <person name="Singh A."/>
            <person name="Seah K."/>
            <person name="Emmerich C."/>
        </authorList>
    </citation>
    <scope>NUCLEOTIDE SEQUENCE</scope>
    <source>
        <strain evidence="3">ATCC30299</strain>
    </source>
</reference>
<keyword evidence="4" id="KW-1185">Reference proteome</keyword>
<evidence type="ECO:0000259" key="2">
    <source>
        <dbReference type="Pfam" id="PF18289"/>
    </source>
</evidence>
<dbReference type="Proteomes" id="UP001162131">
    <property type="component" value="Unassembled WGS sequence"/>
</dbReference>
<dbReference type="EMBL" id="CAJZBQ010000011">
    <property type="protein sequence ID" value="CAG9313673.1"/>
    <property type="molecule type" value="Genomic_DNA"/>
</dbReference>
<gene>
    <name evidence="3" type="ORF">BSTOLATCC_MIC9480</name>
</gene>
<dbReference type="Pfam" id="PF18289">
    <property type="entry name" value="HU-CCDC81_euk_2"/>
    <property type="match status" value="1"/>
</dbReference>
<evidence type="ECO:0000259" key="1">
    <source>
        <dbReference type="Pfam" id="PF14908"/>
    </source>
</evidence>
<accession>A0AAU9IKG8</accession>
<organism evidence="3 4">
    <name type="scientific">Blepharisma stoltei</name>
    <dbReference type="NCBI Taxonomy" id="1481888"/>
    <lineage>
        <taxon>Eukaryota</taxon>
        <taxon>Sar</taxon>
        <taxon>Alveolata</taxon>
        <taxon>Ciliophora</taxon>
        <taxon>Postciliodesmatophora</taxon>
        <taxon>Heterotrichea</taxon>
        <taxon>Heterotrichida</taxon>
        <taxon>Blepharismidae</taxon>
        <taxon>Blepharisma</taxon>
    </lineage>
</organism>
<dbReference type="InterPro" id="IPR028034">
    <property type="entry name" value="HU-CCDC81"/>
</dbReference>
<feature type="domain" description="CCDC81 HU" evidence="2">
    <location>
        <begin position="144"/>
        <end position="213"/>
    </location>
</feature>
<protein>
    <submittedName>
        <fullName evidence="3">Uncharacterized protein</fullName>
    </submittedName>
</protein>